<organism evidence="3 4">
    <name type="scientific">Malikia spinosa</name>
    <dbReference type="NCBI Taxonomy" id="86180"/>
    <lineage>
        <taxon>Bacteria</taxon>
        <taxon>Pseudomonadati</taxon>
        <taxon>Pseudomonadota</taxon>
        <taxon>Betaproteobacteria</taxon>
        <taxon>Burkholderiales</taxon>
        <taxon>Comamonadaceae</taxon>
        <taxon>Malikia</taxon>
    </lineage>
</organism>
<evidence type="ECO:0000313" key="3">
    <source>
        <dbReference type="EMBL" id="PRD69217.1"/>
    </source>
</evidence>
<proteinExistence type="predicted"/>
<keyword evidence="4" id="KW-1185">Reference proteome</keyword>
<dbReference type="GO" id="GO:0008168">
    <property type="term" value="F:methyltransferase activity"/>
    <property type="evidence" value="ECO:0007669"/>
    <property type="project" value="UniProtKB-KW"/>
</dbReference>
<comment type="caution">
    <text evidence="3">The sequence shown here is derived from an EMBL/GenBank/DDBJ whole genome shotgun (WGS) entry which is preliminary data.</text>
</comment>
<dbReference type="PANTHER" id="PTHR43542">
    <property type="entry name" value="METHYLTRANSFERASE"/>
    <property type="match status" value="1"/>
</dbReference>
<dbReference type="OrthoDB" id="9803017at2"/>
<sequence length="206" mass="21982">MHSMKPASHRPVIVPAAPGFVRIIGGLWKRSKLAVPARPGLRPTPDRVRETLFNWLGQDLTGLRCLDAFAGSGALGFEAASRGAVQVLLCEQDPGLAAGLRANAERLKATQIKVQRGDAIATLKGASRSSWDLVFLDPPFGDNGNEALFAQALQAAVPLLSPPGCVYLEAPRAWGEEELLALGLRCSRHGKAGQVHYHLLELAPSV</sequence>
<dbReference type="EMBL" id="PVLR01000017">
    <property type="protein sequence ID" value="PRD69217.1"/>
    <property type="molecule type" value="Genomic_DNA"/>
</dbReference>
<dbReference type="Gene3D" id="3.40.50.150">
    <property type="entry name" value="Vaccinia Virus protein VP39"/>
    <property type="match status" value="1"/>
</dbReference>
<dbReference type="PANTHER" id="PTHR43542:SF1">
    <property type="entry name" value="METHYLTRANSFERASE"/>
    <property type="match status" value="1"/>
</dbReference>
<protein>
    <submittedName>
        <fullName evidence="3">16S rRNA (Guanine(966)-N(2))-methyltransferase RsmD</fullName>
    </submittedName>
</protein>
<dbReference type="InterPro" id="IPR029063">
    <property type="entry name" value="SAM-dependent_MTases_sf"/>
</dbReference>
<dbReference type="Proteomes" id="UP000238326">
    <property type="component" value="Unassembled WGS sequence"/>
</dbReference>
<dbReference type="Pfam" id="PF03602">
    <property type="entry name" value="Cons_hypoth95"/>
    <property type="match status" value="1"/>
</dbReference>
<dbReference type="CDD" id="cd02440">
    <property type="entry name" value="AdoMet_MTases"/>
    <property type="match status" value="1"/>
</dbReference>
<reference evidence="3 4" key="1">
    <citation type="submission" date="2018-03" db="EMBL/GenBank/DDBJ databases">
        <title>Comparative genomics illustrates the genes involved in a hyperalkaliphilic mechanisms of Serpentinomonas isolated from highly-alkaline calcium-rich serpentinized springs.</title>
        <authorList>
            <person name="Suzuki S."/>
            <person name="Ishii S."/>
            <person name="Walworth N."/>
            <person name="Bird L."/>
            <person name="Kuenen J.G."/>
            <person name="Nealson K.H."/>
        </authorList>
    </citation>
    <scope>NUCLEOTIDE SEQUENCE [LARGE SCALE GENOMIC DNA]</scope>
    <source>
        <strain evidence="3 4">83</strain>
    </source>
</reference>
<dbReference type="NCBIfam" id="TIGR00095">
    <property type="entry name" value="16S rRNA (guanine(966)-N(2))-methyltransferase RsmD"/>
    <property type="match status" value="1"/>
</dbReference>
<evidence type="ECO:0000313" key="4">
    <source>
        <dbReference type="Proteomes" id="UP000238326"/>
    </source>
</evidence>
<dbReference type="InterPro" id="IPR004398">
    <property type="entry name" value="RNA_MeTrfase_RsmD"/>
</dbReference>
<keyword evidence="2 3" id="KW-0808">Transferase</keyword>
<gene>
    <name evidence="3" type="primary">rsmD</name>
    <name evidence="3" type="ORF">C6P61_07275</name>
</gene>
<evidence type="ECO:0000256" key="2">
    <source>
        <dbReference type="ARBA" id="ARBA00022679"/>
    </source>
</evidence>
<dbReference type="AlphaFoldDB" id="A0A2S9KFM7"/>
<dbReference type="SUPFAM" id="SSF53335">
    <property type="entry name" value="S-adenosyl-L-methionine-dependent methyltransferases"/>
    <property type="match status" value="1"/>
</dbReference>
<evidence type="ECO:0000256" key="1">
    <source>
        <dbReference type="ARBA" id="ARBA00022603"/>
    </source>
</evidence>
<name>A0A2S9KFM7_9BURK</name>
<accession>A0A2S9KFM7</accession>
<keyword evidence="1 3" id="KW-0489">Methyltransferase</keyword>
<dbReference type="GO" id="GO:0031167">
    <property type="term" value="P:rRNA methylation"/>
    <property type="evidence" value="ECO:0007669"/>
    <property type="project" value="InterPro"/>
</dbReference>